<feature type="non-terminal residue" evidence="1">
    <location>
        <position position="1"/>
    </location>
</feature>
<dbReference type="AlphaFoldDB" id="W6YE38"/>
<organism evidence="1 2">
    <name type="scientific">Cochliobolus carbonum (strain 26-R-13)</name>
    <name type="common">Maize leaf spot fungus</name>
    <name type="synonym">Bipolaris zeicola</name>
    <dbReference type="NCBI Taxonomy" id="930089"/>
    <lineage>
        <taxon>Eukaryota</taxon>
        <taxon>Fungi</taxon>
        <taxon>Dikarya</taxon>
        <taxon>Ascomycota</taxon>
        <taxon>Pezizomycotina</taxon>
        <taxon>Dothideomycetes</taxon>
        <taxon>Pleosporomycetidae</taxon>
        <taxon>Pleosporales</taxon>
        <taxon>Pleosporineae</taxon>
        <taxon>Pleosporaceae</taxon>
        <taxon>Bipolaris</taxon>
    </lineage>
</organism>
<protein>
    <submittedName>
        <fullName evidence="1">Uncharacterized protein</fullName>
    </submittedName>
</protein>
<evidence type="ECO:0000313" key="2">
    <source>
        <dbReference type="Proteomes" id="UP000053841"/>
    </source>
</evidence>
<accession>W6YE38</accession>
<sequence>FKKHFTIPPSLSTSLTHAVHQQPGAWPAVFAHPLRRETSAPAALDPRLHRGIQQQACPPTPLFLPQPPARCLDLSTRPCLPKATDITNHDPAFRSSFVAAILPFCAPAQQRHSQPAAR</sequence>
<dbReference type="EMBL" id="KI964568">
    <property type="protein sequence ID" value="EUC35933.1"/>
    <property type="molecule type" value="Genomic_DNA"/>
</dbReference>
<evidence type="ECO:0000313" key="1">
    <source>
        <dbReference type="EMBL" id="EUC35933.1"/>
    </source>
</evidence>
<dbReference type="GeneID" id="19152803"/>
<name>W6YE38_COCC2</name>
<dbReference type="KEGG" id="bze:COCCADRAFT_89615"/>
<proteinExistence type="predicted"/>
<gene>
    <name evidence="1" type="ORF">COCCADRAFT_89615</name>
</gene>
<dbReference type="RefSeq" id="XP_007709807.1">
    <property type="nucleotide sequence ID" value="XM_007711617.1"/>
</dbReference>
<reference evidence="1 2" key="1">
    <citation type="journal article" date="2013" name="PLoS Genet.">
        <title>Comparative genome structure, secondary metabolite, and effector coding capacity across Cochliobolus pathogens.</title>
        <authorList>
            <person name="Condon B.J."/>
            <person name="Leng Y."/>
            <person name="Wu D."/>
            <person name="Bushley K.E."/>
            <person name="Ohm R.A."/>
            <person name="Otillar R."/>
            <person name="Martin J."/>
            <person name="Schackwitz W."/>
            <person name="Grimwood J."/>
            <person name="MohdZainudin N."/>
            <person name="Xue C."/>
            <person name="Wang R."/>
            <person name="Manning V.A."/>
            <person name="Dhillon B."/>
            <person name="Tu Z.J."/>
            <person name="Steffenson B.J."/>
            <person name="Salamov A."/>
            <person name="Sun H."/>
            <person name="Lowry S."/>
            <person name="LaButti K."/>
            <person name="Han J."/>
            <person name="Copeland A."/>
            <person name="Lindquist E."/>
            <person name="Barry K."/>
            <person name="Schmutz J."/>
            <person name="Baker S.E."/>
            <person name="Ciuffetti L.M."/>
            <person name="Grigoriev I.V."/>
            <person name="Zhong S."/>
            <person name="Turgeon B.G."/>
        </authorList>
    </citation>
    <scope>NUCLEOTIDE SEQUENCE [LARGE SCALE GENOMIC DNA]</scope>
    <source>
        <strain evidence="1 2">26-R-13</strain>
    </source>
</reference>
<dbReference type="Proteomes" id="UP000053841">
    <property type="component" value="Unassembled WGS sequence"/>
</dbReference>
<dbReference type="HOGENOM" id="CLU_2078545_0_0_1"/>
<keyword evidence="2" id="KW-1185">Reference proteome</keyword>